<feature type="non-terminal residue" evidence="2">
    <location>
        <position position="112"/>
    </location>
</feature>
<dbReference type="EMBL" id="GECU01035410">
    <property type="protein sequence ID" value="JAS72296.1"/>
    <property type="molecule type" value="Transcribed_RNA"/>
</dbReference>
<reference evidence="2" key="1">
    <citation type="submission" date="2015-11" db="EMBL/GenBank/DDBJ databases">
        <title>De novo transcriptome assembly of four potential Pierce s Disease insect vectors from Arizona vineyards.</title>
        <authorList>
            <person name="Tassone E.E."/>
        </authorList>
    </citation>
    <scope>NUCLEOTIDE SEQUENCE</scope>
</reference>
<sequence>MLLSSLLLAFAFCSTETLRPEDPKSDSTFLVFLYYERPNFNCPACKHFRSSLGTLGMPVKTLNFADNVKLGSRFLQLTFPAFIVRSSGRSRVLSPLNADELKHLIATNKWQE</sequence>
<feature type="chain" id="PRO_5008584224" description="Thioredoxin domain-containing protein" evidence="1">
    <location>
        <begin position="18"/>
        <end position="112"/>
    </location>
</feature>
<evidence type="ECO:0000256" key="1">
    <source>
        <dbReference type="SAM" id="SignalP"/>
    </source>
</evidence>
<organism evidence="2">
    <name type="scientific">Homalodisca liturata</name>
    <dbReference type="NCBI Taxonomy" id="320908"/>
    <lineage>
        <taxon>Eukaryota</taxon>
        <taxon>Metazoa</taxon>
        <taxon>Ecdysozoa</taxon>
        <taxon>Arthropoda</taxon>
        <taxon>Hexapoda</taxon>
        <taxon>Insecta</taxon>
        <taxon>Pterygota</taxon>
        <taxon>Neoptera</taxon>
        <taxon>Paraneoptera</taxon>
        <taxon>Hemiptera</taxon>
        <taxon>Auchenorrhyncha</taxon>
        <taxon>Membracoidea</taxon>
        <taxon>Cicadellidae</taxon>
        <taxon>Cicadellinae</taxon>
        <taxon>Proconiini</taxon>
        <taxon>Homalodisca</taxon>
    </lineage>
</organism>
<evidence type="ECO:0000313" key="2">
    <source>
        <dbReference type="EMBL" id="JAS72296.1"/>
    </source>
</evidence>
<feature type="signal peptide" evidence="1">
    <location>
        <begin position="1"/>
        <end position="17"/>
    </location>
</feature>
<name>A0A1B6HC94_9HEMI</name>
<protein>
    <recommendedName>
        <fullName evidence="3">Thioredoxin domain-containing protein</fullName>
    </recommendedName>
</protein>
<keyword evidence="1" id="KW-0732">Signal</keyword>
<dbReference type="AlphaFoldDB" id="A0A1B6HC94"/>
<gene>
    <name evidence="2" type="ORF">g.785</name>
</gene>
<evidence type="ECO:0008006" key="3">
    <source>
        <dbReference type="Google" id="ProtNLM"/>
    </source>
</evidence>
<proteinExistence type="predicted"/>
<accession>A0A1B6HC94</accession>